<evidence type="ECO:0000259" key="2">
    <source>
        <dbReference type="PROSITE" id="PS50940"/>
    </source>
</evidence>
<accession>A0A2A3E0T9</accession>
<dbReference type="PROSITE" id="PS50940">
    <property type="entry name" value="CHIT_BIND_II"/>
    <property type="match status" value="2"/>
</dbReference>
<evidence type="ECO:0000313" key="4">
    <source>
        <dbReference type="Proteomes" id="UP000242457"/>
    </source>
</evidence>
<feature type="chain" id="PRO_5012923590" description="Chitin-binding type-2 domain-containing protein" evidence="1">
    <location>
        <begin position="20"/>
        <end position="158"/>
    </location>
</feature>
<dbReference type="Proteomes" id="UP000242457">
    <property type="component" value="Unassembled WGS sequence"/>
</dbReference>
<reference evidence="3 4" key="1">
    <citation type="submission" date="2014-07" db="EMBL/GenBank/DDBJ databases">
        <title>Genomic and transcriptomic analysis on Apis cerana provide comprehensive insights into honey bee biology.</title>
        <authorList>
            <person name="Diao Q."/>
            <person name="Sun L."/>
            <person name="Zheng H."/>
            <person name="Zheng H."/>
            <person name="Xu S."/>
            <person name="Wang S."/>
            <person name="Zeng Z."/>
            <person name="Hu F."/>
            <person name="Su S."/>
            <person name="Wu J."/>
        </authorList>
    </citation>
    <scope>NUCLEOTIDE SEQUENCE [LARGE SCALE GENOMIC DNA]</scope>
    <source>
        <tissue evidence="3">Pupae without intestine</tissue>
    </source>
</reference>
<proteinExistence type="predicted"/>
<dbReference type="SUPFAM" id="SSF57625">
    <property type="entry name" value="Invertebrate chitin-binding proteins"/>
    <property type="match status" value="1"/>
</dbReference>
<keyword evidence="1" id="KW-0732">Signal</keyword>
<dbReference type="InterPro" id="IPR036508">
    <property type="entry name" value="Chitin-bd_dom_sf"/>
</dbReference>
<feature type="domain" description="Chitin-binding type-2" evidence="2">
    <location>
        <begin position="89"/>
        <end position="139"/>
    </location>
</feature>
<dbReference type="GO" id="GO:0005576">
    <property type="term" value="C:extracellular region"/>
    <property type="evidence" value="ECO:0007669"/>
    <property type="project" value="InterPro"/>
</dbReference>
<keyword evidence="4" id="KW-1185">Reference proteome</keyword>
<name>A0A2A3E0T9_APICC</name>
<evidence type="ECO:0000313" key="3">
    <source>
        <dbReference type="EMBL" id="PBC25373.1"/>
    </source>
</evidence>
<dbReference type="AlphaFoldDB" id="A0A2A3E0T9"/>
<feature type="signal peptide" evidence="1">
    <location>
        <begin position="1"/>
        <end position="19"/>
    </location>
</feature>
<dbReference type="InterPro" id="IPR002557">
    <property type="entry name" value="Chitin-bd_dom"/>
</dbReference>
<evidence type="ECO:0000256" key="1">
    <source>
        <dbReference type="SAM" id="SignalP"/>
    </source>
</evidence>
<dbReference type="GO" id="GO:0008061">
    <property type="term" value="F:chitin binding"/>
    <property type="evidence" value="ECO:0007669"/>
    <property type="project" value="InterPro"/>
</dbReference>
<dbReference type="OrthoDB" id="8179045at2759"/>
<dbReference type="Gene3D" id="2.170.140.10">
    <property type="entry name" value="Chitin binding domain"/>
    <property type="match status" value="2"/>
</dbReference>
<sequence length="158" mass="17796">MRVILIVFKILFIFILIQSGILQIIPSGRSCTAQGYFEIIDGTCKNYYLCLYNGVAFVSYDLKCLDSTVFNPITNICTADYICNQITTMDPCPFGVGRFPISDSNCQKYYFCYVDNGSFVRYNLTCPNNLLFNSKTKQCMLPCPNSSQTSLSCTSCNK</sequence>
<dbReference type="Pfam" id="PF01607">
    <property type="entry name" value="CBM_14"/>
    <property type="match status" value="2"/>
</dbReference>
<dbReference type="EMBL" id="KZ288469">
    <property type="protein sequence ID" value="PBC25373.1"/>
    <property type="molecule type" value="Genomic_DNA"/>
</dbReference>
<gene>
    <name evidence="3" type="ORF">APICC_01797</name>
</gene>
<organism evidence="3 4">
    <name type="scientific">Apis cerana cerana</name>
    <name type="common">Oriental honeybee</name>
    <dbReference type="NCBI Taxonomy" id="94128"/>
    <lineage>
        <taxon>Eukaryota</taxon>
        <taxon>Metazoa</taxon>
        <taxon>Ecdysozoa</taxon>
        <taxon>Arthropoda</taxon>
        <taxon>Hexapoda</taxon>
        <taxon>Insecta</taxon>
        <taxon>Pterygota</taxon>
        <taxon>Neoptera</taxon>
        <taxon>Endopterygota</taxon>
        <taxon>Hymenoptera</taxon>
        <taxon>Apocrita</taxon>
        <taxon>Aculeata</taxon>
        <taxon>Apoidea</taxon>
        <taxon>Anthophila</taxon>
        <taxon>Apidae</taxon>
        <taxon>Apis</taxon>
    </lineage>
</organism>
<dbReference type="STRING" id="94128.A0A2A3E0T9"/>
<dbReference type="SMART" id="SM00494">
    <property type="entry name" value="ChtBD2"/>
    <property type="match status" value="2"/>
</dbReference>
<feature type="domain" description="Chitin-binding type-2" evidence="2">
    <location>
        <begin position="28"/>
        <end position="85"/>
    </location>
</feature>
<protein>
    <recommendedName>
        <fullName evidence="2">Chitin-binding type-2 domain-containing protein</fullName>
    </recommendedName>
</protein>